<dbReference type="InterPro" id="IPR010642">
    <property type="entry name" value="Invasion_prot_B"/>
</dbReference>
<accession>A0A099GJI3</accession>
<evidence type="ECO:0008006" key="3">
    <source>
        <dbReference type="Google" id="ProtNLM"/>
    </source>
</evidence>
<evidence type="ECO:0000313" key="1">
    <source>
        <dbReference type="EMBL" id="KGJ22313.1"/>
    </source>
</evidence>
<gene>
    <name evidence="1" type="ORF">IX56_08900</name>
</gene>
<name>A0A099GJI3_9RHOB</name>
<comment type="caution">
    <text evidence="1">The sequence shown here is derived from an EMBL/GenBank/DDBJ whole genome shotgun (WGS) entry which is preliminary data.</text>
</comment>
<reference evidence="1 2" key="1">
    <citation type="submission" date="2014-09" db="EMBL/GenBank/DDBJ databases">
        <authorList>
            <person name="McGinnis J.M."/>
            <person name="Wolfgang W.J."/>
        </authorList>
    </citation>
    <scope>NUCLEOTIDE SEQUENCE [LARGE SCALE GENOMIC DNA]</scope>
    <source>
        <strain evidence="1 2">5503</strain>
    </source>
</reference>
<dbReference type="AlphaFoldDB" id="A0A099GJI3"/>
<sequence>MTLPLSIAAGKAGEQPVGAALGLQIGRGGEEPILFALAPLGTAVRPGLRVVLPGPVEVPLAVDVCFPDGCRASAPLDAAQMSVLLSAPQADLQFFPFGAEAPVAAAVTLPDLRGSLSGAGVTLGD</sequence>
<dbReference type="EMBL" id="JRKQ01000038">
    <property type="protein sequence ID" value="KGJ22313.1"/>
    <property type="molecule type" value="Genomic_DNA"/>
</dbReference>
<protein>
    <recommendedName>
        <fullName evidence="3">Invasion associated locus B family protein</fullName>
    </recommendedName>
</protein>
<reference evidence="1 2" key="2">
    <citation type="submission" date="2014-10" db="EMBL/GenBank/DDBJ databases">
        <title>Paracoccus sanguinis sp. nov., isolated from clinical specimens of New York State patients.</title>
        <authorList>
            <person name="Mingle L.A."/>
            <person name="Cole J.A."/>
            <person name="Lapierre P."/>
            <person name="Musser K.A."/>
        </authorList>
    </citation>
    <scope>NUCLEOTIDE SEQUENCE [LARGE SCALE GENOMIC DNA]</scope>
    <source>
        <strain evidence="1 2">5503</strain>
    </source>
</reference>
<dbReference type="Gene3D" id="2.60.40.1880">
    <property type="entry name" value="Invasion associated locus B (IalB) protein"/>
    <property type="match status" value="1"/>
</dbReference>
<dbReference type="RefSeq" id="WP_036709373.1">
    <property type="nucleotide sequence ID" value="NZ_JRKQ01000038.1"/>
</dbReference>
<organism evidence="1 2">
    <name type="scientific">Paracoccus sanguinis</name>
    <dbReference type="NCBI Taxonomy" id="1545044"/>
    <lineage>
        <taxon>Bacteria</taxon>
        <taxon>Pseudomonadati</taxon>
        <taxon>Pseudomonadota</taxon>
        <taxon>Alphaproteobacteria</taxon>
        <taxon>Rhodobacterales</taxon>
        <taxon>Paracoccaceae</taxon>
        <taxon>Paracoccus</taxon>
    </lineage>
</organism>
<dbReference type="Proteomes" id="UP000029858">
    <property type="component" value="Unassembled WGS sequence"/>
</dbReference>
<dbReference type="InterPro" id="IPR038696">
    <property type="entry name" value="IalB_sf"/>
</dbReference>
<evidence type="ECO:0000313" key="2">
    <source>
        <dbReference type="Proteomes" id="UP000029858"/>
    </source>
</evidence>
<dbReference type="Pfam" id="PF06776">
    <property type="entry name" value="IalB"/>
    <property type="match status" value="1"/>
</dbReference>
<proteinExistence type="predicted"/>